<dbReference type="Proteomes" id="UP001431221">
    <property type="component" value="Unassembled WGS sequence"/>
</dbReference>
<accession>A0ABT0GZX3</accession>
<organism evidence="1 2">
    <name type="scientific">Roseibium sediminicola</name>
    <dbReference type="NCBI Taxonomy" id="2933272"/>
    <lineage>
        <taxon>Bacteria</taxon>
        <taxon>Pseudomonadati</taxon>
        <taxon>Pseudomonadota</taxon>
        <taxon>Alphaproteobacteria</taxon>
        <taxon>Hyphomicrobiales</taxon>
        <taxon>Stappiaceae</taxon>
        <taxon>Roseibium</taxon>
    </lineage>
</organism>
<proteinExistence type="predicted"/>
<keyword evidence="2" id="KW-1185">Reference proteome</keyword>
<sequence length="266" mass="29135">MTRNSNFWSALSTAKSQGVVNAKNFATRPQNVMAAAGLLFGWLGDEELVMLVSNCDLTCLEPLDDNTTVYLGLNPNELKESPCAKAIIYALLTAQEQASAKSETLYLLDGMDMLGDFDFLHERLLFRGRQTGTKFVGAVSSLSRFKDMAGSQAMAIWMDNAGLMLFSDISDRAGAECISELLGVAPVVATDPKTGEKLEVLRPLLESDEVCRLDRTKWLAVSMGRSFAMIDKLASFDHNGHFRMHPDISARCAANPFHADGEEEVV</sequence>
<gene>
    <name evidence="1" type="ORF">M0H32_22715</name>
</gene>
<comment type="caution">
    <text evidence="1">The sequence shown here is derived from an EMBL/GenBank/DDBJ whole genome shotgun (WGS) entry which is preliminary data.</text>
</comment>
<evidence type="ECO:0000313" key="2">
    <source>
        <dbReference type="Proteomes" id="UP001431221"/>
    </source>
</evidence>
<dbReference type="Pfam" id="PF02534">
    <property type="entry name" value="T4SS-DNA_transf"/>
    <property type="match status" value="1"/>
</dbReference>
<dbReference type="Gene3D" id="3.40.50.300">
    <property type="entry name" value="P-loop containing nucleotide triphosphate hydrolases"/>
    <property type="match status" value="1"/>
</dbReference>
<name>A0ABT0GZX3_9HYPH</name>
<dbReference type="InterPro" id="IPR027417">
    <property type="entry name" value="P-loop_NTPase"/>
</dbReference>
<dbReference type="SUPFAM" id="SSF52540">
    <property type="entry name" value="P-loop containing nucleoside triphosphate hydrolases"/>
    <property type="match status" value="1"/>
</dbReference>
<dbReference type="InterPro" id="IPR003688">
    <property type="entry name" value="TraG/VirD4"/>
</dbReference>
<dbReference type="RefSeq" id="WP_248157895.1">
    <property type="nucleotide sequence ID" value="NZ_JALNMJ010000020.1"/>
</dbReference>
<dbReference type="EMBL" id="JALNMJ010000020">
    <property type="protein sequence ID" value="MCK7614987.1"/>
    <property type="molecule type" value="Genomic_DNA"/>
</dbReference>
<protein>
    <submittedName>
        <fullName evidence="1">Type IV secretory system conjugative DNA transfer family protein</fullName>
    </submittedName>
</protein>
<reference evidence="1" key="1">
    <citation type="submission" date="2022-04" db="EMBL/GenBank/DDBJ databases">
        <title>Roseibium sp. CAU 1639 isolated from mud.</title>
        <authorList>
            <person name="Kim W."/>
        </authorList>
    </citation>
    <scope>NUCLEOTIDE SEQUENCE</scope>
    <source>
        <strain evidence="1">CAU 1639</strain>
    </source>
</reference>
<evidence type="ECO:0000313" key="1">
    <source>
        <dbReference type="EMBL" id="MCK7614987.1"/>
    </source>
</evidence>